<reference evidence="3 4" key="1">
    <citation type="journal article" date="2010" name="J. Bacteriol.">
        <title>Complete genome sequence of Anaplasma marginale subsp. centrale.</title>
        <authorList>
            <person name="Herndon D.R."/>
            <person name="Palmer G.H."/>
            <person name="Shkap V."/>
            <person name="Knowles D.P. Jr."/>
            <person name="Brayton K.A."/>
        </authorList>
    </citation>
    <scope>NUCLEOTIDE SEQUENCE [LARGE SCALE GENOMIC DNA]</scope>
    <source>
        <strain evidence="3 4">Israel</strain>
    </source>
</reference>
<dbReference type="EMBL" id="CP001759">
    <property type="protein sequence ID" value="ACZ48968.1"/>
    <property type="molecule type" value="Genomic_DNA"/>
</dbReference>
<dbReference type="HOGENOM" id="CLU_260894_0_0_5"/>
<feature type="compositionally biased region" description="Low complexity" evidence="1">
    <location>
        <begin position="1200"/>
        <end position="1225"/>
    </location>
</feature>
<feature type="chain" id="PRO_5003020136" evidence="2">
    <location>
        <begin position="30"/>
        <end position="1352"/>
    </location>
</feature>
<protein>
    <submittedName>
        <fullName evidence="3">Uncharacterized protein</fullName>
    </submittedName>
</protein>
<organism evidence="3 4">
    <name type="scientific">Anaplasma centrale (strain Israel)</name>
    <name type="common">Anaplasma marginale subsp. centrale (strain Israel)</name>
    <dbReference type="NCBI Taxonomy" id="574556"/>
    <lineage>
        <taxon>Bacteria</taxon>
        <taxon>Pseudomonadati</taxon>
        <taxon>Pseudomonadota</taxon>
        <taxon>Alphaproteobacteria</taxon>
        <taxon>Rickettsiales</taxon>
        <taxon>Anaplasmataceae</taxon>
        <taxon>Anaplasma</taxon>
    </lineage>
</organism>
<feature type="compositionally biased region" description="Basic and acidic residues" evidence="1">
    <location>
        <begin position="1172"/>
        <end position="1185"/>
    </location>
</feature>
<feature type="compositionally biased region" description="Polar residues" evidence="1">
    <location>
        <begin position="1151"/>
        <end position="1168"/>
    </location>
</feature>
<feature type="compositionally biased region" description="Pro residues" evidence="1">
    <location>
        <begin position="1237"/>
        <end position="1251"/>
    </location>
</feature>
<name>D1ATU0_ANACI</name>
<sequence>MLFWDRWRHVFAAVAVALLLSGTPCTAGAAAGSSTLARRSSDTAREFKNTPVSTCRLGVQGVSLAEEVSDTSSSTPLLAAKLKVCGAWPACGTCVRMYEGDCRYVFPTFVMTYGVKDQTGPGKICACKALACNLPWDPSGWNRSCMQELGCFNKPLVRDAGPFCNVLPGRKRSAKVRFVPLEFSKQSFWRPGFVAIVESWEQDRESSKVLHRKVRKHIINPGRSSPVFEGIIGQKDEYEWHTKGWKDVKEEQEWAISEQEKSYSFSDGGVTHYLKARREQDAVCVRYYGNDEAMSTELFEECLPIPPMELPRIYQAYSLTDSVGRGYKRDEYIVQHCKSSAASRTEYRISNSKSDKYMVQFIRGENTVKSAAERLDLNNNSRQDESDRAFVQHLKKHTSGTNTSGRWVVSDEDGTWVIHEEKIVEKEDSPTLAEWYRQHITNTDRITRSSGFDTCERKLRECVQFGGKSMCVDIDNKSSDSRISSTLQLLRGTSSQKWKTDTSYYKHPVGAFFGYSSIDFMHQKITEIAKEHGGNANKVEFVGVAAGPNRELGGVCDKTSDDSGDSKCEYYVVKTGKPRVMCITGIGSGTDISDYEIANNANDGGISRTWLRKQPKMLRRYVLAGEGDDARRVVCDDRYSMNLQLLSQPILDSIVVKDGRFVVPKTLSGGTRSSGGKGNPCARADANTVYYYESGRFTTEPGSLTGCADLNTQYYAPGKKIEGCTYEYVSMDDYRPISLGGRVSMGAGYDLPSRVPAGDKAAEEGSDPAVKLQPLSLYDRGLCIDDFSRYWYEPEYKIESEKVQTVAKEYVVLKFEASSGNRITGTLPSQNNKWCQFYKIEAWGGGEAAAITDIGARRSGRPGQYVVGILRNPSCDGNYNCDVFAHHSKQHGIRISDLEFSVKVDIGEGGEHGKPKKEESHKQHPVKYVRTPDSKDYGANTGAGGDTVVKFCVQKKSSARNQNGAQNGTQHSQQDREQCYEIMRAVGGGSTQAGVLNVKAIKDLMVSYRTITGDVLAGDDGATKLLLEGRAMFTKFPLEMNFPLTREKEQVLEVKEYFEGRSLPRSLCKRRLRYSKWRENEVFVPGMGGCWDQDGDATPGLGESGAVMITCEQWDTVGTQELAPDERKDTESEEASGRSREEKKLGEADEGSSTETTWKPGSAGTSGAQRPDAQKSKGQEPKEAKPQGTKPGTMPEGAKSAAGETTAAGRRTTRSTTGGAAAGSGVRHLKIEKPKPAPKPKPQPKPAPPEWPAKKKYLYCPWYAWWTIGSGHYSCMGGLQEYEEVFKSEEDYEYFLAKQFKVRQMSGCDDKQCIHFEEGYTNNRYSPERSWWKKKEELDKKYKRGMYSKTGR</sequence>
<dbReference type="KEGG" id="acn:ACIS_00309"/>
<dbReference type="Proteomes" id="UP000000630">
    <property type="component" value="Chromosome"/>
</dbReference>
<feature type="signal peptide" evidence="2">
    <location>
        <begin position="1"/>
        <end position="29"/>
    </location>
</feature>
<accession>D1ATU0</accession>
<dbReference type="RefSeq" id="WP_012880448.1">
    <property type="nucleotide sequence ID" value="NC_013532.1"/>
</dbReference>
<gene>
    <name evidence="3" type="ordered locus">ACIS_00309</name>
</gene>
<evidence type="ECO:0000256" key="2">
    <source>
        <dbReference type="SAM" id="SignalP"/>
    </source>
</evidence>
<feature type="region of interest" description="Disordered" evidence="1">
    <location>
        <begin position="1117"/>
        <end position="1253"/>
    </location>
</feature>
<evidence type="ECO:0000313" key="3">
    <source>
        <dbReference type="EMBL" id="ACZ48968.1"/>
    </source>
</evidence>
<proteinExistence type="predicted"/>
<evidence type="ECO:0000256" key="1">
    <source>
        <dbReference type="SAM" id="MobiDB-lite"/>
    </source>
</evidence>
<feature type="region of interest" description="Disordered" evidence="1">
    <location>
        <begin position="906"/>
        <end position="942"/>
    </location>
</feature>
<keyword evidence="4" id="KW-1185">Reference proteome</keyword>
<feature type="compositionally biased region" description="Basic and acidic residues" evidence="1">
    <location>
        <begin position="1124"/>
        <end position="1147"/>
    </location>
</feature>
<evidence type="ECO:0000313" key="4">
    <source>
        <dbReference type="Proteomes" id="UP000000630"/>
    </source>
</evidence>
<keyword evidence="2" id="KW-0732">Signal</keyword>
<feature type="compositionally biased region" description="Basic and acidic residues" evidence="1">
    <location>
        <begin position="906"/>
        <end position="922"/>
    </location>
</feature>